<name>A0AAP2CP37_9RHOB</name>
<keyword evidence="3" id="KW-1185">Reference proteome</keyword>
<protein>
    <submittedName>
        <fullName evidence="2">Uncharacterized protein</fullName>
    </submittedName>
</protein>
<gene>
    <name evidence="2" type="ORF">IV417_08820</name>
</gene>
<feature type="region of interest" description="Disordered" evidence="1">
    <location>
        <begin position="34"/>
        <end position="55"/>
    </location>
</feature>
<sequence>MLKTIRIVLICVVLVAMGGIGYTQVDWSKVSLGGGAAKASPSMIKSTSTGSRVGGDKTITIQRKKPGFWMQLRMMLGYKPKDAHKADLQRLQKQREGEAARSKGVNSVTGRRESTAAKRSTSTLKKQATTNRSLSDALN</sequence>
<feature type="region of interest" description="Disordered" evidence="1">
    <location>
        <begin position="83"/>
        <end position="139"/>
    </location>
</feature>
<accession>A0AAP2CP37</accession>
<comment type="caution">
    <text evidence="2">The sequence shown here is derived from an EMBL/GenBank/DDBJ whole genome shotgun (WGS) entry which is preliminary data.</text>
</comment>
<organism evidence="2 3">
    <name type="scientific">Harenicola maris</name>
    <dbReference type="NCBI Taxonomy" id="2841044"/>
    <lineage>
        <taxon>Bacteria</taxon>
        <taxon>Pseudomonadati</taxon>
        <taxon>Pseudomonadota</taxon>
        <taxon>Alphaproteobacteria</taxon>
        <taxon>Rhodobacterales</taxon>
        <taxon>Paracoccaceae</taxon>
        <taxon>Harenicola</taxon>
    </lineage>
</organism>
<dbReference type="AlphaFoldDB" id="A0AAP2CP37"/>
<reference evidence="2 3" key="1">
    <citation type="journal article" date="2021" name="Arch. Microbiol.">
        <title>Harenicola maris gen. nov., sp. nov. isolated from the Sea of Japan shallow sediments.</title>
        <authorList>
            <person name="Romanenko L.A."/>
            <person name="Kurilenko V.V."/>
            <person name="Chernysheva N.Y."/>
            <person name="Tekutyeva L.A."/>
            <person name="Velansky P.V."/>
            <person name="Svetashev V.I."/>
            <person name="Isaeva M.P."/>
        </authorList>
    </citation>
    <scope>NUCLEOTIDE SEQUENCE [LARGE SCALE GENOMIC DNA]</scope>
    <source>
        <strain evidence="2 3">KMM 3653</strain>
    </source>
</reference>
<evidence type="ECO:0000256" key="1">
    <source>
        <dbReference type="SAM" id="MobiDB-lite"/>
    </source>
</evidence>
<proteinExistence type="predicted"/>
<feature type="compositionally biased region" description="Basic and acidic residues" evidence="1">
    <location>
        <begin position="83"/>
        <end position="101"/>
    </location>
</feature>
<dbReference type="Proteomes" id="UP001315686">
    <property type="component" value="Unassembled WGS sequence"/>
</dbReference>
<dbReference type="EMBL" id="JADQAZ010000002">
    <property type="protein sequence ID" value="MBT0957488.1"/>
    <property type="molecule type" value="Genomic_DNA"/>
</dbReference>
<dbReference type="RefSeq" id="WP_327793719.1">
    <property type="nucleotide sequence ID" value="NZ_JADQAZ010000002.1"/>
</dbReference>
<evidence type="ECO:0000313" key="3">
    <source>
        <dbReference type="Proteomes" id="UP001315686"/>
    </source>
</evidence>
<feature type="compositionally biased region" description="Polar residues" evidence="1">
    <location>
        <begin position="117"/>
        <end position="139"/>
    </location>
</feature>
<evidence type="ECO:0000313" key="2">
    <source>
        <dbReference type="EMBL" id="MBT0957488.1"/>
    </source>
</evidence>